<proteinExistence type="predicted"/>
<organism evidence="2 3">
    <name type="scientific">Monoraphidium neglectum</name>
    <dbReference type="NCBI Taxonomy" id="145388"/>
    <lineage>
        <taxon>Eukaryota</taxon>
        <taxon>Viridiplantae</taxon>
        <taxon>Chlorophyta</taxon>
        <taxon>core chlorophytes</taxon>
        <taxon>Chlorophyceae</taxon>
        <taxon>CS clade</taxon>
        <taxon>Sphaeropleales</taxon>
        <taxon>Selenastraceae</taxon>
        <taxon>Monoraphidium</taxon>
    </lineage>
</organism>
<dbReference type="KEGG" id="mng:MNEG_4523"/>
<reference evidence="2 3" key="1">
    <citation type="journal article" date="2013" name="BMC Genomics">
        <title>Reconstruction of the lipid metabolism for the microalga Monoraphidium neglectum from its genome sequence reveals characteristics suitable for biofuel production.</title>
        <authorList>
            <person name="Bogen C."/>
            <person name="Al-Dilaimi A."/>
            <person name="Albersmeier A."/>
            <person name="Wichmann J."/>
            <person name="Grundmann M."/>
            <person name="Rupp O."/>
            <person name="Lauersen K.J."/>
            <person name="Blifernez-Klassen O."/>
            <person name="Kalinowski J."/>
            <person name="Goesmann A."/>
            <person name="Mussgnug J.H."/>
            <person name="Kruse O."/>
        </authorList>
    </citation>
    <scope>NUCLEOTIDE SEQUENCE [LARGE SCALE GENOMIC DNA]</scope>
    <source>
        <strain evidence="2 3">SAG 48.87</strain>
    </source>
</reference>
<feature type="compositionally biased region" description="Low complexity" evidence="1">
    <location>
        <begin position="404"/>
        <end position="433"/>
    </location>
</feature>
<dbReference type="RefSeq" id="XP_013902459.1">
    <property type="nucleotide sequence ID" value="XM_014047005.1"/>
</dbReference>
<feature type="region of interest" description="Disordered" evidence="1">
    <location>
        <begin position="821"/>
        <end position="844"/>
    </location>
</feature>
<feature type="region of interest" description="Disordered" evidence="1">
    <location>
        <begin position="384"/>
        <end position="441"/>
    </location>
</feature>
<sequence length="870" mass="88162">MYSQANVATLLQIVASDSDVRARFEPLGTAECAAAAAAAFVRAAEAEAEATAAAAAGGPGAACDAAVRRRVHALAGLLMCVCCVPGGDAQVIATAAAVVHTPGEVEALLRAGLVAAALQSLDDRVSPLKCLVVVASGIKRADGHQGDAERAAVAAWVRVATESAGLAADALCESLAEAGPRAELAVQLALHLTTRLRSFEPVARAVAAAVAARAARFFPLLAAAARRPGAALGLQEDLWEALLGGVQDRDQAMAAACCPETVGALLSVLASARAAQPRSAPSGLDLLAAAHKASALGLQGVAAEWLAQMVVLEHKIAPLRRSVLATAPGAAAALVGGARAALDAAAAAAAVAEGRAPSQGSKLAANVLWTMAAVGVREVGVEASLRPSGDGGGSSGSSSGGTGSDSSNFFSSSSSSSGSGSSSSNSRESSGRGSHAHDDGSSSNWMWLEALQRFSAVPLAVRALEMPQLTLSGDAQVIAAAAAVVNTPGAVEALLQAGLAAAALENLDDRVSPLKCLSAVATGIKRADGQQGEAESAAVAAWVRVMTESAGLAADVLCDCLAEAGPRAELGMQLALHLTCILRTFEPVAMAVTAAVALRAARFFPLLAAAARRPGAALGLQEDLDGCSCGGNSSSSSRETSSSGKHVHNNGTSGNWAWFEALQRFSAVPLAVRALEMPQLTLSQKTDAAFLLAALVYGQQRRQQEQEQEQERGAGGASGNAASTDACLADGGDAAALRSRAWAVLAEAMLKGWGLTEVQWLCGFSHTFRNELAAAPGALAAVAAILLNPQTSQSDAALALQLIDELEVWAAWRWQLDGRDNRDRSRVSSGGGGSSGSGSKGGGFSGRGMKLTLAECQWRFLKHCTSLEDA</sequence>
<protein>
    <submittedName>
        <fullName evidence="2">Uncharacterized protein</fullName>
    </submittedName>
</protein>
<feature type="compositionally biased region" description="Low complexity" evidence="1">
    <location>
        <begin position="629"/>
        <end position="644"/>
    </location>
</feature>
<feature type="compositionally biased region" description="Gly residues" evidence="1">
    <location>
        <begin position="829"/>
        <end position="844"/>
    </location>
</feature>
<name>A0A0D2MKG3_9CHLO</name>
<gene>
    <name evidence="2" type="ORF">MNEG_4523</name>
</gene>
<dbReference type="STRING" id="145388.A0A0D2MKG3"/>
<dbReference type="GeneID" id="25737400"/>
<accession>A0A0D2MKG3</accession>
<dbReference type="Proteomes" id="UP000054498">
    <property type="component" value="Unassembled WGS sequence"/>
</dbReference>
<feature type="region of interest" description="Disordered" evidence="1">
    <location>
        <begin position="702"/>
        <end position="721"/>
    </location>
</feature>
<keyword evidence="3" id="KW-1185">Reference proteome</keyword>
<dbReference type="EMBL" id="KK100850">
    <property type="protein sequence ID" value="KIZ03440.1"/>
    <property type="molecule type" value="Genomic_DNA"/>
</dbReference>
<feature type="compositionally biased region" description="Basic and acidic residues" evidence="1">
    <location>
        <begin position="702"/>
        <end position="712"/>
    </location>
</feature>
<feature type="region of interest" description="Disordered" evidence="1">
    <location>
        <begin position="629"/>
        <end position="648"/>
    </location>
</feature>
<evidence type="ECO:0000313" key="2">
    <source>
        <dbReference type="EMBL" id="KIZ03440.1"/>
    </source>
</evidence>
<feature type="compositionally biased region" description="Gly residues" evidence="1">
    <location>
        <begin position="389"/>
        <end position="403"/>
    </location>
</feature>
<evidence type="ECO:0000256" key="1">
    <source>
        <dbReference type="SAM" id="MobiDB-lite"/>
    </source>
</evidence>
<evidence type="ECO:0000313" key="3">
    <source>
        <dbReference type="Proteomes" id="UP000054498"/>
    </source>
</evidence>
<dbReference type="AlphaFoldDB" id="A0A0D2MKG3"/>